<dbReference type="EMBL" id="ADBJ01000017">
    <property type="protein sequence ID" value="EFA83204.1"/>
    <property type="molecule type" value="Genomic_DNA"/>
</dbReference>
<dbReference type="SMART" id="SM00498">
    <property type="entry name" value="FH2"/>
    <property type="match status" value="1"/>
</dbReference>
<dbReference type="GO" id="GO:0015629">
    <property type="term" value="C:actin cytoskeleton"/>
    <property type="evidence" value="ECO:0007669"/>
    <property type="project" value="TreeGrafter"/>
</dbReference>
<dbReference type="Gene3D" id="1.25.10.10">
    <property type="entry name" value="Leucine-rich Repeat Variant"/>
    <property type="match status" value="1"/>
</dbReference>
<dbReference type="SUPFAM" id="SSF48371">
    <property type="entry name" value="ARM repeat"/>
    <property type="match status" value="1"/>
</dbReference>
<dbReference type="InParanoid" id="D3B5Q6"/>
<gene>
    <name evidence="7" type="primary">forE</name>
    <name evidence="7" type="ORF">PPL_03994</name>
</gene>
<dbReference type="PROSITE" id="PS51444">
    <property type="entry name" value="FH2"/>
    <property type="match status" value="1"/>
</dbReference>
<feature type="compositionally biased region" description="Low complexity" evidence="4">
    <location>
        <begin position="364"/>
        <end position="373"/>
    </location>
</feature>
<organism evidence="7 8">
    <name type="scientific">Heterostelium pallidum (strain ATCC 26659 / Pp 5 / PN500)</name>
    <name type="common">Cellular slime mold</name>
    <name type="synonym">Polysphondylium pallidum</name>
    <dbReference type="NCBI Taxonomy" id="670386"/>
    <lineage>
        <taxon>Eukaryota</taxon>
        <taxon>Amoebozoa</taxon>
        <taxon>Evosea</taxon>
        <taxon>Eumycetozoa</taxon>
        <taxon>Dictyostelia</taxon>
        <taxon>Acytosteliales</taxon>
        <taxon>Acytosteliaceae</taxon>
        <taxon>Heterostelium</taxon>
    </lineage>
</organism>
<dbReference type="Pfam" id="PF06367">
    <property type="entry name" value="Drf_FH3"/>
    <property type="match status" value="1"/>
</dbReference>
<accession>D3B5Q6</accession>
<comment type="similarity">
    <text evidence="1">Belongs to the formin homology family. Diaphanous subfamily.</text>
</comment>
<sequence length="894" mass="100536">MDGITLIFNLLQSKKKETREECIRAIATFMNSTHGLKSVTSLPFAAKRLAMVLTSQQFTLKSRAIVIELLTVMCMEKWVPGGYSMVLKALTNLKEKKRFTNFVKFIKENSSLEMKTKALCFINVLIHEPEETSVRVNIRGEFLRLGLYDYLKPLKPTLSPDENLYLQIEIFEDMMMEDNQELDHKLEELKKKLGVDIENLDALFKALKSSASKSGLTKSLLSVMQNLLVLHSDSDGIKYWLLIDQLVRQISMQRNSLDGNDTIDMKSLLQNVDAQTKEVTLTRKMEELEKQNIDKAAIIQEKDMSIKQLLDLVKQIKLAGGDVSPALQKQIEEAIKNLDVPAAVVVVPTETIEITPPPPPPPISTNIPTTPEPAVDAPPPPPPPPMLGGGGGPPPPPPPPMGGKKNPAAIKTRPPPKVPKPAHPLKALQWTKMPPAKLNESVFDKLGEMNDIHLPWKTIEQEFAAKVIVRKEKPLRKLGPMQVIDAKLGQNISIFLSQFKTVPVRELIDAVQKQDEARLSKEQIRQMAKLLPSKDDMAALSDFLKVEDRSKLAAADQFCIDVGNFSFMGDKLALFQLRAEFQQRASELRPEIAAVSLACNELLKSNNLKRLFEIVLVLGNFINYGTVRGDQSGYKVDCMIKLADTKSADLQSNLIHTLVEYCEEKEPSLLAFADELPSLDVAKRVVWSGVVADLSMLSREFSLCKSIVDQFQKSNEPFCETMVPFLELAAIELDKLKKLQANTEESFKKLCIYLGEDSTKITPDEIFELFSRFATLFEAGLLLLQQIREQQEKDSKREQQKLLRAELKLKLAGKIQANNPQKKDDQDEDIVNDLLLAVRDGDVFRKGRRKVVLNRADSNHLSQLSPANLPVFILHLLYFVIKYVQLILSKNIIL</sequence>
<feature type="region of interest" description="Disordered" evidence="4">
    <location>
        <begin position="355"/>
        <end position="422"/>
    </location>
</feature>
<evidence type="ECO:0000259" key="5">
    <source>
        <dbReference type="PROSITE" id="PS51232"/>
    </source>
</evidence>
<dbReference type="OMA" id="QVQEMRF"/>
<dbReference type="InterPro" id="IPR051425">
    <property type="entry name" value="Formin_Homology"/>
</dbReference>
<evidence type="ECO:0000259" key="6">
    <source>
        <dbReference type="PROSITE" id="PS51444"/>
    </source>
</evidence>
<evidence type="ECO:0000256" key="1">
    <source>
        <dbReference type="ARBA" id="ARBA00008214"/>
    </source>
</evidence>
<keyword evidence="3" id="KW-0009">Actin-binding</keyword>
<dbReference type="Gene3D" id="1.10.238.150">
    <property type="entry name" value="Formin, FH3 diaphanous domain"/>
    <property type="match status" value="1"/>
</dbReference>
<feature type="compositionally biased region" description="Pro residues" evidence="4">
    <location>
        <begin position="376"/>
        <end position="401"/>
    </location>
</feature>
<evidence type="ECO:0000256" key="3">
    <source>
        <dbReference type="ARBA" id="ARBA00023203"/>
    </source>
</evidence>
<dbReference type="GO" id="GO:0051015">
    <property type="term" value="F:actin filament binding"/>
    <property type="evidence" value="ECO:0007669"/>
    <property type="project" value="TreeGrafter"/>
</dbReference>
<dbReference type="InterPro" id="IPR010472">
    <property type="entry name" value="FH3_dom"/>
</dbReference>
<dbReference type="Pfam" id="PF02181">
    <property type="entry name" value="FH2"/>
    <property type="match status" value="1"/>
</dbReference>
<dbReference type="SUPFAM" id="SSF101447">
    <property type="entry name" value="Formin homology 2 domain (FH2 domain)"/>
    <property type="match status" value="1"/>
</dbReference>
<dbReference type="InterPro" id="IPR042201">
    <property type="entry name" value="FH2_Formin_sf"/>
</dbReference>
<feature type="compositionally biased region" description="Pro residues" evidence="4">
    <location>
        <begin position="413"/>
        <end position="422"/>
    </location>
</feature>
<dbReference type="PANTHER" id="PTHR45725">
    <property type="entry name" value="FORMIN HOMOLOGY 2 FAMILY MEMBER"/>
    <property type="match status" value="1"/>
</dbReference>
<dbReference type="PANTHER" id="PTHR45725:SF19">
    <property type="entry name" value="FORMIN-A-RELATED"/>
    <property type="match status" value="1"/>
</dbReference>
<dbReference type="AlphaFoldDB" id="D3B5Q6"/>
<keyword evidence="2" id="KW-0175">Coiled coil</keyword>
<dbReference type="InterPro" id="IPR014768">
    <property type="entry name" value="GBD/FH3_dom"/>
</dbReference>
<dbReference type="SMART" id="SM01139">
    <property type="entry name" value="Drf_FH3"/>
    <property type="match status" value="1"/>
</dbReference>
<evidence type="ECO:0000256" key="4">
    <source>
        <dbReference type="SAM" id="MobiDB-lite"/>
    </source>
</evidence>
<dbReference type="STRING" id="670386.D3B5Q6"/>
<dbReference type="GeneID" id="31359481"/>
<dbReference type="InterPro" id="IPR016024">
    <property type="entry name" value="ARM-type_fold"/>
</dbReference>
<keyword evidence="8" id="KW-1185">Reference proteome</keyword>
<dbReference type="Proteomes" id="UP000001396">
    <property type="component" value="Unassembled WGS sequence"/>
</dbReference>
<dbReference type="InterPro" id="IPR015425">
    <property type="entry name" value="FH2_Formin"/>
</dbReference>
<dbReference type="RefSeq" id="XP_020435321.1">
    <property type="nucleotide sequence ID" value="XM_020574907.1"/>
</dbReference>
<name>D3B5Q6_HETP5</name>
<dbReference type="Gene3D" id="1.20.58.2220">
    <property type="entry name" value="Formin, FH2 domain"/>
    <property type="match status" value="1"/>
</dbReference>
<dbReference type="GO" id="GO:0070060">
    <property type="term" value="P:'de novo' actin filament nucleation"/>
    <property type="evidence" value="ECO:0007669"/>
    <property type="project" value="TreeGrafter"/>
</dbReference>
<proteinExistence type="inferred from homology"/>
<dbReference type="GO" id="GO:0005522">
    <property type="term" value="F:profilin binding"/>
    <property type="evidence" value="ECO:0007669"/>
    <property type="project" value="TreeGrafter"/>
</dbReference>
<evidence type="ECO:0000256" key="2">
    <source>
        <dbReference type="ARBA" id="ARBA00023054"/>
    </source>
</evidence>
<evidence type="ECO:0000313" key="7">
    <source>
        <dbReference type="EMBL" id="EFA83204.1"/>
    </source>
</evidence>
<dbReference type="PROSITE" id="PS51232">
    <property type="entry name" value="GBD_FH3"/>
    <property type="match status" value="1"/>
</dbReference>
<protein>
    <submittedName>
        <fullName evidence="7">Actin binding protein</fullName>
    </submittedName>
</protein>
<dbReference type="InterPro" id="IPR011989">
    <property type="entry name" value="ARM-like"/>
</dbReference>
<reference evidence="7 8" key="1">
    <citation type="journal article" date="2011" name="Genome Res.">
        <title>Phylogeny-wide analysis of social amoeba genomes highlights ancient origins for complex intercellular communication.</title>
        <authorList>
            <person name="Heidel A.J."/>
            <person name="Lawal H.M."/>
            <person name="Felder M."/>
            <person name="Schilde C."/>
            <person name="Helps N.R."/>
            <person name="Tunggal B."/>
            <person name="Rivero F."/>
            <person name="John U."/>
            <person name="Schleicher M."/>
            <person name="Eichinger L."/>
            <person name="Platzer M."/>
            <person name="Noegel A.A."/>
            <person name="Schaap P."/>
            <person name="Gloeckner G."/>
        </authorList>
    </citation>
    <scope>NUCLEOTIDE SEQUENCE [LARGE SCALE GENOMIC DNA]</scope>
    <source>
        <strain evidence="8">ATCC 26659 / Pp 5 / PN500</strain>
    </source>
</reference>
<dbReference type="FunCoup" id="D3B5Q6">
    <property type="interactions" value="1"/>
</dbReference>
<feature type="domain" description="GBD/FH3" evidence="5">
    <location>
        <begin position="1"/>
        <end position="258"/>
    </location>
</feature>
<comment type="caution">
    <text evidence="7">The sequence shown here is derived from an EMBL/GenBank/DDBJ whole genome shotgun (WGS) entry which is preliminary data.</text>
</comment>
<feature type="domain" description="FH2" evidence="6">
    <location>
        <begin position="415"/>
        <end position="803"/>
    </location>
</feature>
<evidence type="ECO:0000313" key="8">
    <source>
        <dbReference type="Proteomes" id="UP000001396"/>
    </source>
</evidence>
<dbReference type="GO" id="GO:0030041">
    <property type="term" value="P:actin filament polymerization"/>
    <property type="evidence" value="ECO:0007669"/>
    <property type="project" value="TreeGrafter"/>
</dbReference>